<gene>
    <name evidence="1" type="ordered locus">Mboo_0799</name>
</gene>
<dbReference type="GeneID" id="5411582"/>
<sequence length="101" mass="10951" precursor="true">MKPESGDSFSVRLVLVLVCLAVLGSLIAGIDYAQENSAKDNSGISPPTGVAALFSDQCYHTCSTYYQICMRSNPHKSLFREIPCQNEWKTCNASCADSPAQ</sequence>
<dbReference type="Proteomes" id="UP000002408">
    <property type="component" value="Chromosome"/>
</dbReference>
<protein>
    <submittedName>
        <fullName evidence="1">Uncharacterized protein</fullName>
    </submittedName>
</protein>
<proteinExistence type="predicted"/>
<dbReference type="RefSeq" id="WP_012106341.1">
    <property type="nucleotide sequence ID" value="NC_009712.1"/>
</dbReference>
<accession>A7I6F6</accession>
<keyword evidence="2" id="KW-1185">Reference proteome</keyword>
<evidence type="ECO:0000313" key="2">
    <source>
        <dbReference type="Proteomes" id="UP000002408"/>
    </source>
</evidence>
<dbReference type="EMBL" id="CP000780">
    <property type="protein sequence ID" value="ABS55317.1"/>
    <property type="molecule type" value="Genomic_DNA"/>
</dbReference>
<dbReference type="HOGENOM" id="CLU_2285013_0_0_2"/>
<evidence type="ECO:0000313" key="1">
    <source>
        <dbReference type="EMBL" id="ABS55317.1"/>
    </source>
</evidence>
<reference evidence="2" key="1">
    <citation type="journal article" date="2015" name="Microbiology">
        <title>Genome of Methanoregula boonei 6A8 reveals adaptations to oligotrophic peatland environments.</title>
        <authorList>
            <person name="Braeuer S."/>
            <person name="Cadillo-Quiroz H."/>
            <person name="Kyrpides N."/>
            <person name="Woyke T."/>
            <person name="Goodwin L."/>
            <person name="Detter C."/>
            <person name="Podell S."/>
            <person name="Yavitt J.B."/>
            <person name="Zinder S.H."/>
        </authorList>
    </citation>
    <scope>NUCLEOTIDE SEQUENCE [LARGE SCALE GENOMIC DNA]</scope>
    <source>
        <strain evidence="2">DSM 21154 / JCM 14090 / 6A8</strain>
    </source>
</reference>
<dbReference type="AlphaFoldDB" id="A7I6F6"/>
<name>A7I6F6_METB6</name>
<organism evidence="1 2">
    <name type="scientific">Methanoregula boonei (strain DSM 21154 / JCM 14090 / 6A8)</name>
    <dbReference type="NCBI Taxonomy" id="456442"/>
    <lineage>
        <taxon>Archaea</taxon>
        <taxon>Methanobacteriati</taxon>
        <taxon>Methanobacteriota</taxon>
        <taxon>Stenosarchaea group</taxon>
        <taxon>Methanomicrobia</taxon>
        <taxon>Methanomicrobiales</taxon>
        <taxon>Methanoregulaceae</taxon>
        <taxon>Methanoregula</taxon>
    </lineage>
</organism>
<dbReference type="KEGG" id="mbn:Mboo_0799"/>